<feature type="region of interest" description="Disordered" evidence="10">
    <location>
        <begin position="49"/>
        <end position="105"/>
    </location>
</feature>
<comment type="similarity">
    <text evidence="9">Belongs to the TatA/E family.</text>
</comment>
<evidence type="ECO:0000256" key="8">
    <source>
        <dbReference type="ARBA" id="ARBA00023136"/>
    </source>
</evidence>
<keyword evidence="2 9" id="KW-0813">Transport</keyword>
<organism evidence="11 12">
    <name type="scientific">Thermus antranikianii</name>
    <dbReference type="NCBI Taxonomy" id="88190"/>
    <lineage>
        <taxon>Bacteria</taxon>
        <taxon>Thermotogati</taxon>
        <taxon>Deinococcota</taxon>
        <taxon>Deinococci</taxon>
        <taxon>Thermales</taxon>
        <taxon>Thermaceae</taxon>
        <taxon>Thermus</taxon>
    </lineage>
</organism>
<keyword evidence="6 9" id="KW-1133">Transmembrane helix</keyword>
<evidence type="ECO:0000256" key="4">
    <source>
        <dbReference type="ARBA" id="ARBA00022692"/>
    </source>
</evidence>
<dbReference type="HAMAP" id="MF_00236">
    <property type="entry name" value="TatA_E"/>
    <property type="match status" value="1"/>
</dbReference>
<comment type="subcellular location">
    <subcellularLocation>
        <location evidence="1 9">Cell membrane</location>
        <topology evidence="1 9">Single-pass membrane protein</topology>
    </subcellularLocation>
</comment>
<evidence type="ECO:0000256" key="3">
    <source>
        <dbReference type="ARBA" id="ARBA00022475"/>
    </source>
</evidence>
<dbReference type="InterPro" id="IPR003369">
    <property type="entry name" value="TatA/B/E"/>
</dbReference>
<comment type="subunit">
    <text evidence="9">Forms a complex with TatC.</text>
</comment>
<evidence type="ECO:0000313" key="11">
    <source>
        <dbReference type="EMBL" id="WCM38878.1"/>
    </source>
</evidence>
<evidence type="ECO:0000256" key="10">
    <source>
        <dbReference type="SAM" id="MobiDB-lite"/>
    </source>
</evidence>
<dbReference type="PANTHER" id="PTHR42982:SF1">
    <property type="entry name" value="SEC-INDEPENDENT PROTEIN TRANSLOCASE PROTEIN TATA"/>
    <property type="match status" value="1"/>
</dbReference>
<evidence type="ECO:0000256" key="5">
    <source>
        <dbReference type="ARBA" id="ARBA00022927"/>
    </source>
</evidence>
<name>A0ABY7RN34_9DEIN</name>
<dbReference type="PANTHER" id="PTHR42982">
    <property type="entry name" value="SEC-INDEPENDENT PROTEIN TRANSLOCASE PROTEIN TATA"/>
    <property type="match status" value="1"/>
</dbReference>
<dbReference type="Proteomes" id="UP001317488">
    <property type="component" value="Chromosome"/>
</dbReference>
<evidence type="ECO:0000256" key="7">
    <source>
        <dbReference type="ARBA" id="ARBA00023010"/>
    </source>
</evidence>
<evidence type="ECO:0000256" key="9">
    <source>
        <dbReference type="HAMAP-Rule" id="MF_00236"/>
    </source>
</evidence>
<accession>A0ABY7RN34</accession>
<dbReference type="InterPro" id="IPR006312">
    <property type="entry name" value="TatA/E"/>
</dbReference>
<keyword evidence="8 9" id="KW-0472">Membrane</keyword>
<keyword evidence="4 9" id="KW-0812">Transmembrane</keyword>
<feature type="compositionally biased region" description="Basic and acidic residues" evidence="10">
    <location>
        <begin position="49"/>
        <end position="84"/>
    </location>
</feature>
<dbReference type="NCBIfam" id="NF011430">
    <property type="entry name" value="PRK14861.1"/>
    <property type="match status" value="1"/>
</dbReference>
<reference evidence="11 12" key="1">
    <citation type="submission" date="2019-12" db="EMBL/GenBank/DDBJ databases">
        <authorList>
            <person name="An T."/>
        </authorList>
    </citation>
    <scope>NUCLEOTIDE SEQUENCE [LARGE SCALE GENOMIC DNA]</scope>
    <source>
        <strain evidence="11 12">JCM 19900</strain>
    </source>
</reference>
<proteinExistence type="inferred from homology"/>
<keyword evidence="7 9" id="KW-0811">Translocation</keyword>
<evidence type="ECO:0000256" key="6">
    <source>
        <dbReference type="ARBA" id="ARBA00022989"/>
    </source>
</evidence>
<dbReference type="Gene3D" id="1.20.5.3310">
    <property type="match status" value="1"/>
</dbReference>
<keyword evidence="12" id="KW-1185">Reference proteome</keyword>
<evidence type="ECO:0000256" key="2">
    <source>
        <dbReference type="ARBA" id="ARBA00022448"/>
    </source>
</evidence>
<evidence type="ECO:0000256" key="1">
    <source>
        <dbReference type="ARBA" id="ARBA00004162"/>
    </source>
</evidence>
<evidence type="ECO:0000313" key="12">
    <source>
        <dbReference type="Proteomes" id="UP001317488"/>
    </source>
</evidence>
<gene>
    <name evidence="9 11" type="primary">tatA</name>
    <name evidence="11" type="ORF">GO600_01450</name>
</gene>
<sequence length="105" mass="11583">MNLGMPEILVILVVALLIFGPKKLPELGRSLGQSIREFKRGAQEIREELEKSVDVREDKGPEGARLAREDKGPEGAREELRPKPVSEAAPSKAPEGSELQEERKA</sequence>
<dbReference type="NCBIfam" id="TIGR01411">
    <property type="entry name" value="tatAE"/>
    <property type="match status" value="1"/>
</dbReference>
<dbReference type="EMBL" id="CP046617">
    <property type="protein sequence ID" value="WCM38878.1"/>
    <property type="molecule type" value="Genomic_DNA"/>
</dbReference>
<comment type="function">
    <text evidence="9">Part of the twin-arginine translocation (Tat) system that transports large folded proteins containing a characteristic twin-arginine motif in their signal peptide across membranes. TatA could form the protein-conducting channel of the Tat system.</text>
</comment>
<protein>
    <recommendedName>
        <fullName evidence="9">Sec-independent protein translocase protein TatA</fullName>
    </recommendedName>
</protein>
<dbReference type="Pfam" id="PF02416">
    <property type="entry name" value="TatA_B_E"/>
    <property type="match status" value="1"/>
</dbReference>
<keyword evidence="5 9" id="KW-0653">Protein transport</keyword>
<keyword evidence="3 9" id="KW-1003">Cell membrane</keyword>